<proteinExistence type="predicted"/>
<feature type="region of interest" description="Disordered" evidence="1">
    <location>
        <begin position="1"/>
        <end position="30"/>
    </location>
</feature>
<evidence type="ECO:0000256" key="1">
    <source>
        <dbReference type="SAM" id="MobiDB-lite"/>
    </source>
</evidence>
<accession>A0AAD6ZJ47</accession>
<dbReference type="EMBL" id="JARIHO010000045">
    <property type="protein sequence ID" value="KAJ7324018.1"/>
    <property type="molecule type" value="Genomic_DNA"/>
</dbReference>
<name>A0AAD6ZJ47_9AGAR</name>
<comment type="caution">
    <text evidence="2">The sequence shown here is derived from an EMBL/GenBank/DDBJ whole genome shotgun (WGS) entry which is preliminary data.</text>
</comment>
<gene>
    <name evidence="2" type="ORF">DFH08DRAFT_347523</name>
</gene>
<evidence type="ECO:0000313" key="3">
    <source>
        <dbReference type="Proteomes" id="UP001218218"/>
    </source>
</evidence>
<keyword evidence="3" id="KW-1185">Reference proteome</keyword>
<sequence>MAPQLRPRAKKDTKANKTKNSSSKREEQGKPDVIDDVVDFIMTLCPTFATLQSTILVSKAFYKVFKSREKSIIWAVAYNVIGPALPQALRVARYPYHEGDSDAYDGTPVEDLNPAIMAATCPEERGATAITGKDTRKLLENADVISDFENIYSLTQKDRTSRTSVLTPEESLRFNRAAYRVMLYCKIFPGSRYDLDALADLGKKTVRQIQRQRTAVLSEYPTDELLEVYAVARFMRHVLEAIEDDGLAADEDVVDTLLATGPAGVVSAWKSRSLEMIEDELYWLGVESDDRNTLYTGYFDVPFASIWSTRKVKPPPNNAEPATKYILDTIVGADDTCSQCTAPGGLKLLAEANWDRLSVNLETLLKGKLKDSPTVTASLSAATKHLQKSDDLGPWIAGMFEVKTTPGAWDGWDRDMSYCEPCLTKFLVSHVWVWFLNERVQKGWVPPENCRSGYNCKKIVDSRDHVFAKNHLCAPTKSEEMDKPIALQESAEPGQPNAPLLSDDVINLIMTLCLTFDTLQSLILVSTAFHRVFKSHRKSITWAVAYNVIGPALPQAVRVARYPYHDRKANNGWAIEHRDPDLMAAVCPEEDGTTVITTQDMLKLVENAKVISALEDIYSLTQKDRTSRTSVLTPEESWRFQRAAYRIMLYCNMFPSTRYDLDELANMDTAKVKQIQRQRTAVLGDYPVDELLEVYTVTRFMRDVLGGIEDNSAEDVVDTLLATGPSGVVRAWQARSLKDVPDELYWLGKESDDNNTLYTGYFDIPFAHIWPARRVSPPKSNEPATKYILDTIVGADDTCSQCTTPDGLRLLNKASMSLASVLDSLHFYPHQRSRLFSCRLAPPHRGSKDFPQGKTQR</sequence>
<dbReference type="AlphaFoldDB" id="A0AAD6ZJ47"/>
<dbReference type="Proteomes" id="UP001218218">
    <property type="component" value="Unassembled WGS sequence"/>
</dbReference>
<reference evidence="2" key="1">
    <citation type="submission" date="2023-03" db="EMBL/GenBank/DDBJ databases">
        <title>Massive genome expansion in bonnet fungi (Mycena s.s.) driven by repeated elements and novel gene families across ecological guilds.</title>
        <authorList>
            <consortium name="Lawrence Berkeley National Laboratory"/>
            <person name="Harder C.B."/>
            <person name="Miyauchi S."/>
            <person name="Viragh M."/>
            <person name="Kuo A."/>
            <person name="Thoen E."/>
            <person name="Andreopoulos B."/>
            <person name="Lu D."/>
            <person name="Skrede I."/>
            <person name="Drula E."/>
            <person name="Henrissat B."/>
            <person name="Morin E."/>
            <person name="Kohler A."/>
            <person name="Barry K."/>
            <person name="LaButti K."/>
            <person name="Morin E."/>
            <person name="Salamov A."/>
            <person name="Lipzen A."/>
            <person name="Mereny Z."/>
            <person name="Hegedus B."/>
            <person name="Baldrian P."/>
            <person name="Stursova M."/>
            <person name="Weitz H."/>
            <person name="Taylor A."/>
            <person name="Grigoriev I.V."/>
            <person name="Nagy L.G."/>
            <person name="Martin F."/>
            <person name="Kauserud H."/>
        </authorList>
    </citation>
    <scope>NUCLEOTIDE SEQUENCE</scope>
    <source>
        <strain evidence="2">CBHHK002</strain>
    </source>
</reference>
<organism evidence="2 3">
    <name type="scientific">Mycena albidolilacea</name>
    <dbReference type="NCBI Taxonomy" id="1033008"/>
    <lineage>
        <taxon>Eukaryota</taxon>
        <taxon>Fungi</taxon>
        <taxon>Dikarya</taxon>
        <taxon>Basidiomycota</taxon>
        <taxon>Agaricomycotina</taxon>
        <taxon>Agaricomycetes</taxon>
        <taxon>Agaricomycetidae</taxon>
        <taxon>Agaricales</taxon>
        <taxon>Marasmiineae</taxon>
        <taxon>Mycenaceae</taxon>
        <taxon>Mycena</taxon>
    </lineage>
</organism>
<protein>
    <submittedName>
        <fullName evidence="2">Uncharacterized protein</fullName>
    </submittedName>
</protein>
<evidence type="ECO:0000313" key="2">
    <source>
        <dbReference type="EMBL" id="KAJ7324018.1"/>
    </source>
</evidence>